<dbReference type="Pfam" id="PF00498">
    <property type="entry name" value="FHA"/>
    <property type="match status" value="1"/>
</dbReference>
<dbReference type="InterPro" id="IPR000253">
    <property type="entry name" value="FHA_dom"/>
</dbReference>
<gene>
    <name evidence="3" type="ORF">GCM10009765_20820</name>
</gene>
<keyword evidence="1" id="KW-0597">Phosphoprotein</keyword>
<name>A0ABN2GH48_9ACTN</name>
<proteinExistence type="predicted"/>
<evidence type="ECO:0000313" key="3">
    <source>
        <dbReference type="EMBL" id="GAA1671220.1"/>
    </source>
</evidence>
<evidence type="ECO:0000256" key="1">
    <source>
        <dbReference type="ARBA" id="ARBA00022553"/>
    </source>
</evidence>
<dbReference type="Gene3D" id="2.60.200.20">
    <property type="match status" value="1"/>
</dbReference>
<dbReference type="InterPro" id="IPR008984">
    <property type="entry name" value="SMAD_FHA_dom_sf"/>
</dbReference>
<protein>
    <recommendedName>
        <fullName evidence="2">FHA domain-containing protein</fullName>
    </recommendedName>
</protein>
<comment type="caution">
    <text evidence="3">The sequence shown here is derived from an EMBL/GenBank/DDBJ whole genome shotgun (WGS) entry which is preliminary data.</text>
</comment>
<dbReference type="SUPFAM" id="SSF49879">
    <property type="entry name" value="SMAD/FHA domain"/>
    <property type="match status" value="1"/>
</dbReference>
<feature type="domain" description="FHA" evidence="2">
    <location>
        <begin position="51"/>
        <end position="102"/>
    </location>
</feature>
<dbReference type="EMBL" id="BAAANY010000008">
    <property type="protein sequence ID" value="GAA1671220.1"/>
    <property type="molecule type" value="Genomic_DNA"/>
</dbReference>
<accession>A0ABN2GH48</accession>
<evidence type="ECO:0000313" key="4">
    <source>
        <dbReference type="Proteomes" id="UP001500618"/>
    </source>
</evidence>
<dbReference type="Proteomes" id="UP001500618">
    <property type="component" value="Unassembled WGS sequence"/>
</dbReference>
<dbReference type="PROSITE" id="PS50006">
    <property type="entry name" value="FHA_DOMAIN"/>
    <property type="match status" value="1"/>
</dbReference>
<reference evidence="3 4" key="1">
    <citation type="journal article" date="2019" name="Int. J. Syst. Evol. Microbiol.">
        <title>The Global Catalogue of Microorganisms (GCM) 10K type strain sequencing project: providing services to taxonomists for standard genome sequencing and annotation.</title>
        <authorList>
            <consortium name="The Broad Institute Genomics Platform"/>
            <consortium name="The Broad Institute Genome Sequencing Center for Infectious Disease"/>
            <person name="Wu L."/>
            <person name="Ma J."/>
        </authorList>
    </citation>
    <scope>NUCLEOTIDE SEQUENCE [LARGE SCALE GENOMIC DNA]</scope>
    <source>
        <strain evidence="3 4">JCM 14718</strain>
    </source>
</reference>
<dbReference type="RefSeq" id="WP_344309314.1">
    <property type="nucleotide sequence ID" value="NZ_BAAANY010000008.1"/>
</dbReference>
<organism evidence="3 4">
    <name type="scientific">Fodinicola feengrottensis</name>
    <dbReference type="NCBI Taxonomy" id="435914"/>
    <lineage>
        <taxon>Bacteria</taxon>
        <taxon>Bacillati</taxon>
        <taxon>Actinomycetota</taxon>
        <taxon>Actinomycetes</taxon>
        <taxon>Mycobacteriales</taxon>
        <taxon>Fodinicola</taxon>
    </lineage>
</organism>
<evidence type="ECO:0000259" key="2">
    <source>
        <dbReference type="PROSITE" id="PS50006"/>
    </source>
</evidence>
<keyword evidence="4" id="KW-1185">Reference proteome</keyword>
<sequence>MTETLVTPGARPLTATHESLALGVPRSKVRTIFALALTGGIAVPPRRGREIYFGRNRTDVHVCLGEDDPKVSRRHGTLTHRDDQWWVGNLGKLPIRLADQRLLFPGEEEIPLLEGYTPIFLRGSRKREHLLELYVTGPDGAKPIPKHEDHTQPPRTWRLQANERLALIVLGQRYLSHEPYPQPLAWRQTYEQLAELQPTEGWTPRKVEHLVASVRDRLSRAGVSGLLREEVGEPVGNSLNHNLIQELMFSTTLVPRDLALLEDLD</sequence>